<keyword evidence="2" id="KW-1185">Reference proteome</keyword>
<proteinExistence type="predicted"/>
<dbReference type="AlphaFoldDB" id="A0A0P1BPP1"/>
<evidence type="ECO:0000313" key="2">
    <source>
        <dbReference type="Proteomes" id="UP000054845"/>
    </source>
</evidence>
<dbReference type="Proteomes" id="UP000054845">
    <property type="component" value="Unassembled WGS sequence"/>
</dbReference>
<accession>A0A0P1BPP1</accession>
<dbReference type="EMBL" id="CCYA01000265">
    <property type="protein sequence ID" value="CEH17689.1"/>
    <property type="molecule type" value="Genomic_DNA"/>
</dbReference>
<organism evidence="1 2">
    <name type="scientific">Ceraceosorus bombacis</name>
    <dbReference type="NCBI Taxonomy" id="401625"/>
    <lineage>
        <taxon>Eukaryota</taxon>
        <taxon>Fungi</taxon>
        <taxon>Dikarya</taxon>
        <taxon>Basidiomycota</taxon>
        <taxon>Ustilaginomycotina</taxon>
        <taxon>Exobasidiomycetes</taxon>
        <taxon>Ceraceosorales</taxon>
        <taxon>Ceraceosoraceae</taxon>
        <taxon>Ceraceosorus</taxon>
    </lineage>
</organism>
<protein>
    <submittedName>
        <fullName evidence="1">Uncharacterized protein</fullName>
    </submittedName>
</protein>
<sequence>MPGTSDPTRYLLELPPCFFSTSPIRVVALLLASAPRAPPAVLTSRLDAVVDDTLLFTFFASCFEAVRHRQLCNLRFCPTFHVRPSLFIGILWQEPPFETLRTSELRPVASQTASSSAR</sequence>
<name>A0A0P1BPP1_9BASI</name>
<reference evidence="1 2" key="1">
    <citation type="submission" date="2014-09" db="EMBL/GenBank/DDBJ databases">
        <authorList>
            <person name="Magalhaes I.L.F."/>
            <person name="Oliveira U."/>
            <person name="Santos F.R."/>
            <person name="Vidigal T.H.D.A."/>
            <person name="Brescovit A.D."/>
            <person name="Santos A.J."/>
        </authorList>
    </citation>
    <scope>NUCLEOTIDE SEQUENCE [LARGE SCALE GENOMIC DNA]</scope>
</reference>
<evidence type="ECO:0000313" key="1">
    <source>
        <dbReference type="EMBL" id="CEH17689.1"/>
    </source>
</evidence>